<organism evidence="4 5">
    <name type="scientific">Holothuria leucospilota</name>
    <name type="common">Black long sea cucumber</name>
    <name type="synonym">Mertensiothuria leucospilota</name>
    <dbReference type="NCBI Taxonomy" id="206669"/>
    <lineage>
        <taxon>Eukaryota</taxon>
        <taxon>Metazoa</taxon>
        <taxon>Echinodermata</taxon>
        <taxon>Eleutherozoa</taxon>
        <taxon>Echinozoa</taxon>
        <taxon>Holothuroidea</taxon>
        <taxon>Aspidochirotacea</taxon>
        <taxon>Aspidochirotida</taxon>
        <taxon>Holothuriidae</taxon>
        <taxon>Holothuria</taxon>
    </lineage>
</organism>
<accession>A0A9Q0YCE4</accession>
<feature type="region of interest" description="Disordered" evidence="1">
    <location>
        <begin position="336"/>
        <end position="358"/>
    </location>
</feature>
<evidence type="ECO:0000259" key="3">
    <source>
        <dbReference type="PROSITE" id="PS50835"/>
    </source>
</evidence>
<sequence>MYLNEGREILFRVQSNGVIFEGDTLQLACSYSYENETNVSLTINSKDYDAFVVGTHENDTYSETVVLILSIFGNDTFVCTAESDKHTKTKKLSIVVVPREFPYCSSNSSNEIIEGDRILLSCYAEEYIEWVTNMSTLITRDSSVSNKVRKEVVIQPFENETASVYTCVAPSSKSNNSECTVGPILVYKAIFLSIQPTSSDAFRLFPGRSRQFSCTSKPENTIIKWEMSYKDHNIHTEVRGQSIDVKILPESKFIGMINLTCAGYFGLHRASKSIILDISVVDNTTRIDILYFMFGGLTLLLVVIVFIVLVIGCRKFINLRSRVEIYDVKRRLGSSQSELQNNDPQSTVSKENGTGTDNHAFVIGNDLEYQEASRDGERRDMSKGQDDQSDMYAIIPEGQRTVLTGNVEQSSYTHGAESQLYTMTDRNNPVCFQFNDEKSWRGHRDMSVVYATPDGGRNVAEEEEEHVLDVERDAGIAKKKTDTPPYAIVNKRRLIIIPDDNIEEENFEDFYKNSSNA</sequence>
<keyword evidence="2" id="KW-0812">Transmembrane</keyword>
<evidence type="ECO:0000256" key="1">
    <source>
        <dbReference type="SAM" id="MobiDB-lite"/>
    </source>
</evidence>
<feature type="transmembrane region" description="Helical" evidence="2">
    <location>
        <begin position="289"/>
        <end position="312"/>
    </location>
</feature>
<evidence type="ECO:0000256" key="2">
    <source>
        <dbReference type="SAM" id="Phobius"/>
    </source>
</evidence>
<dbReference type="AlphaFoldDB" id="A0A9Q0YCE4"/>
<dbReference type="PROSITE" id="PS50835">
    <property type="entry name" value="IG_LIKE"/>
    <property type="match status" value="1"/>
</dbReference>
<protein>
    <recommendedName>
        <fullName evidence="3">Ig-like domain-containing protein</fullName>
    </recommendedName>
</protein>
<dbReference type="Gene3D" id="2.60.40.10">
    <property type="entry name" value="Immunoglobulins"/>
    <property type="match status" value="1"/>
</dbReference>
<evidence type="ECO:0000313" key="5">
    <source>
        <dbReference type="Proteomes" id="UP001152320"/>
    </source>
</evidence>
<dbReference type="InterPro" id="IPR013783">
    <property type="entry name" value="Ig-like_fold"/>
</dbReference>
<feature type="domain" description="Ig-like" evidence="3">
    <location>
        <begin position="98"/>
        <end position="182"/>
    </location>
</feature>
<feature type="compositionally biased region" description="Polar residues" evidence="1">
    <location>
        <begin position="336"/>
        <end position="357"/>
    </location>
</feature>
<gene>
    <name evidence="4" type="ORF">HOLleu_41930</name>
</gene>
<dbReference type="EMBL" id="JAIZAY010000023">
    <property type="protein sequence ID" value="KAJ8020083.1"/>
    <property type="molecule type" value="Genomic_DNA"/>
</dbReference>
<proteinExistence type="predicted"/>
<keyword evidence="2" id="KW-1133">Transmembrane helix</keyword>
<dbReference type="Proteomes" id="UP001152320">
    <property type="component" value="Chromosome 23"/>
</dbReference>
<keyword evidence="5" id="KW-1185">Reference proteome</keyword>
<keyword evidence="2" id="KW-0472">Membrane</keyword>
<reference evidence="4" key="1">
    <citation type="submission" date="2021-10" db="EMBL/GenBank/DDBJ databases">
        <title>Tropical sea cucumber genome reveals ecological adaptation and Cuvierian tubules defense mechanism.</title>
        <authorList>
            <person name="Chen T."/>
        </authorList>
    </citation>
    <scope>NUCLEOTIDE SEQUENCE</scope>
    <source>
        <strain evidence="4">Nanhai2018</strain>
        <tissue evidence="4">Muscle</tissue>
    </source>
</reference>
<name>A0A9Q0YCE4_HOLLE</name>
<evidence type="ECO:0000313" key="4">
    <source>
        <dbReference type="EMBL" id="KAJ8020083.1"/>
    </source>
</evidence>
<comment type="caution">
    <text evidence="4">The sequence shown here is derived from an EMBL/GenBank/DDBJ whole genome shotgun (WGS) entry which is preliminary data.</text>
</comment>
<dbReference type="InterPro" id="IPR007110">
    <property type="entry name" value="Ig-like_dom"/>
</dbReference>